<comment type="caution">
    <text evidence="1">The sequence shown here is derived from an EMBL/GenBank/DDBJ whole genome shotgun (WGS) entry which is preliminary data.</text>
</comment>
<keyword evidence="2" id="KW-1185">Reference proteome</keyword>
<accession>A0A7W8UDQ6</accession>
<dbReference type="Proteomes" id="UP000585507">
    <property type="component" value="Unassembled WGS sequence"/>
</dbReference>
<gene>
    <name evidence="1" type="ORF">GGD55_004221</name>
</gene>
<dbReference type="RefSeq" id="WP_018329687.1">
    <property type="nucleotide sequence ID" value="NZ_JACHBK010000009.1"/>
</dbReference>
<proteinExistence type="predicted"/>
<evidence type="ECO:0000313" key="1">
    <source>
        <dbReference type="EMBL" id="MBB5537505.1"/>
    </source>
</evidence>
<sequence>MPGKKTDKHSPREAANLVAQYRPLGLKAVLAAALQVKPKPVKKPALPKQFA</sequence>
<evidence type="ECO:0000313" key="2">
    <source>
        <dbReference type="Proteomes" id="UP000585507"/>
    </source>
</evidence>
<organism evidence="1 2">
    <name type="scientific">Rhizobium giardinii</name>
    <dbReference type="NCBI Taxonomy" id="56731"/>
    <lineage>
        <taxon>Bacteria</taxon>
        <taxon>Pseudomonadati</taxon>
        <taxon>Pseudomonadota</taxon>
        <taxon>Alphaproteobacteria</taxon>
        <taxon>Hyphomicrobiales</taxon>
        <taxon>Rhizobiaceae</taxon>
        <taxon>Rhizobium/Agrobacterium group</taxon>
        <taxon>Rhizobium</taxon>
    </lineage>
</organism>
<dbReference type="AlphaFoldDB" id="A0A7W8UDQ6"/>
<protein>
    <submittedName>
        <fullName evidence="1">Uncharacterized protein</fullName>
    </submittedName>
</protein>
<reference evidence="1 2" key="1">
    <citation type="submission" date="2020-08" db="EMBL/GenBank/DDBJ databases">
        <title>Genomic Encyclopedia of Type Strains, Phase IV (KMG-V): Genome sequencing to study the core and pangenomes of soil and plant-associated prokaryotes.</title>
        <authorList>
            <person name="Whitman W."/>
        </authorList>
    </citation>
    <scope>NUCLEOTIDE SEQUENCE [LARGE SCALE GENOMIC DNA]</scope>
    <source>
        <strain evidence="1 2">SEMIA 4084</strain>
    </source>
</reference>
<dbReference type="EMBL" id="JACHBK010000009">
    <property type="protein sequence ID" value="MBB5537505.1"/>
    <property type="molecule type" value="Genomic_DNA"/>
</dbReference>
<name>A0A7W8UDQ6_9HYPH</name>